<dbReference type="NCBIfam" id="TIGR03816">
    <property type="entry name" value="tadE_like_DECH"/>
    <property type="match status" value="1"/>
</dbReference>
<feature type="transmembrane region" description="Helical" evidence="1">
    <location>
        <begin position="28"/>
        <end position="48"/>
    </location>
</feature>
<evidence type="ECO:0000256" key="1">
    <source>
        <dbReference type="SAM" id="Phobius"/>
    </source>
</evidence>
<keyword evidence="1" id="KW-0812">Transmembrane</keyword>
<dbReference type="Proteomes" id="UP000824037">
    <property type="component" value="Unassembled WGS sequence"/>
</dbReference>
<name>A0A9D2EBN5_9MICO</name>
<evidence type="ECO:0000313" key="3">
    <source>
        <dbReference type="Proteomes" id="UP000824037"/>
    </source>
</evidence>
<gene>
    <name evidence="2" type="ORF">H9815_02785</name>
</gene>
<proteinExistence type="predicted"/>
<comment type="caution">
    <text evidence="2">The sequence shown here is derived from an EMBL/GenBank/DDBJ whole genome shotgun (WGS) entry which is preliminary data.</text>
</comment>
<keyword evidence="1" id="KW-0472">Membrane</keyword>
<keyword evidence="1" id="KW-1133">Transmembrane helix</keyword>
<reference evidence="2" key="1">
    <citation type="journal article" date="2021" name="PeerJ">
        <title>Extensive microbial diversity within the chicken gut microbiome revealed by metagenomics and culture.</title>
        <authorList>
            <person name="Gilroy R."/>
            <person name="Ravi A."/>
            <person name="Getino M."/>
            <person name="Pursley I."/>
            <person name="Horton D.L."/>
            <person name="Alikhan N.F."/>
            <person name="Baker D."/>
            <person name="Gharbi K."/>
            <person name="Hall N."/>
            <person name="Watson M."/>
            <person name="Adriaenssens E.M."/>
            <person name="Foster-Nyarko E."/>
            <person name="Jarju S."/>
            <person name="Secka A."/>
            <person name="Antonio M."/>
            <person name="Oren A."/>
            <person name="Chaudhuri R.R."/>
            <person name="La Ragione R."/>
            <person name="Hildebrand F."/>
            <person name="Pallen M.J."/>
        </authorList>
    </citation>
    <scope>NUCLEOTIDE SEQUENCE</scope>
    <source>
        <strain evidence="2">ChiGjej4B4-7305</strain>
    </source>
</reference>
<reference evidence="2" key="2">
    <citation type="submission" date="2021-04" db="EMBL/GenBank/DDBJ databases">
        <authorList>
            <person name="Gilroy R."/>
        </authorList>
    </citation>
    <scope>NUCLEOTIDE SEQUENCE</scope>
    <source>
        <strain evidence="2">ChiGjej4B4-7305</strain>
    </source>
</reference>
<organism evidence="2 3">
    <name type="scientific">Candidatus Ruania gallistercoris</name>
    <dbReference type="NCBI Taxonomy" id="2838746"/>
    <lineage>
        <taxon>Bacteria</taxon>
        <taxon>Bacillati</taxon>
        <taxon>Actinomycetota</taxon>
        <taxon>Actinomycetes</taxon>
        <taxon>Micrococcales</taxon>
        <taxon>Ruaniaceae</taxon>
        <taxon>Ruania</taxon>
    </lineage>
</organism>
<dbReference type="EMBL" id="DXBY01000050">
    <property type="protein sequence ID" value="HIZ34679.1"/>
    <property type="molecule type" value="Genomic_DNA"/>
</dbReference>
<evidence type="ECO:0000313" key="2">
    <source>
        <dbReference type="EMBL" id="HIZ34679.1"/>
    </source>
</evidence>
<protein>
    <submittedName>
        <fullName evidence="2">Flp pilus-assembly TadE/G-like family protein</fullName>
    </submittedName>
</protein>
<dbReference type="InterPro" id="IPR021202">
    <property type="entry name" value="Rv3654c-like"/>
</dbReference>
<sequence>MSEAGTARCGGPRESGRGYGRDRGSMTVLMLGVIAGGLVLAVLVGGLVRGITARGDAQAAADLGALAAGEVAAVGGPAPCEVARRVVERNGAALAGCTLGDGGMVELATTVAVQPLPGWQETARATARAGPVGQG</sequence>
<dbReference type="AlphaFoldDB" id="A0A9D2EBN5"/>
<accession>A0A9D2EBN5</accession>